<dbReference type="RefSeq" id="WP_167918121.1">
    <property type="nucleotide sequence ID" value="NZ_JAAVJS010000013.1"/>
</dbReference>
<reference evidence="1 2" key="1">
    <citation type="submission" date="2020-03" db="EMBL/GenBank/DDBJ databases">
        <title>Tamlana sp. nov, isolated from XXX.</title>
        <authorList>
            <person name="Cao W.R."/>
        </authorList>
    </citation>
    <scope>NUCLEOTIDE SEQUENCE [LARGE SCALE GENOMIC DNA]</scope>
    <source>
        <strain evidence="1 2">HST1-43</strain>
    </source>
</reference>
<organism evidence="1 2">
    <name type="scientific">Tamlana crocina</name>
    <dbReference type="NCBI Taxonomy" id="393006"/>
    <lineage>
        <taxon>Bacteria</taxon>
        <taxon>Pseudomonadati</taxon>
        <taxon>Bacteroidota</taxon>
        <taxon>Flavobacteriia</taxon>
        <taxon>Flavobacteriales</taxon>
        <taxon>Flavobacteriaceae</taxon>
        <taxon>Tamlana</taxon>
    </lineage>
</organism>
<dbReference type="EMBL" id="JAAVJS010000013">
    <property type="protein sequence ID" value="NJX15877.1"/>
    <property type="molecule type" value="Genomic_DNA"/>
</dbReference>
<dbReference type="PROSITE" id="PS51257">
    <property type="entry name" value="PROKAR_LIPOPROTEIN"/>
    <property type="match status" value="1"/>
</dbReference>
<gene>
    <name evidence="1" type="ORF">HC176_10290</name>
</gene>
<dbReference type="Pfam" id="PF13618">
    <property type="entry name" value="Gluconate_2-dh3"/>
    <property type="match status" value="1"/>
</dbReference>
<comment type="caution">
    <text evidence="1">The sequence shown here is derived from an EMBL/GenBank/DDBJ whole genome shotgun (WGS) entry which is preliminary data.</text>
</comment>
<sequence length="195" mass="21615">MNRREALKNIGLTIGYSSIAPSALSILQSCTSDVEKWTPVFFTEEESIVIKHLVDLILPKTEATPGALDVNVPEFIDLYASKAYNDEDKAEYKKGIESIIEALHIPESGAKHLNTEGYSTLLDKYLRATKAEERQFKAEKSIVYEALLNLRNQTVWAYQTSETVGEKVLAYDPIPASQKGCISVEEATGGNAWSL</sequence>
<evidence type="ECO:0000313" key="2">
    <source>
        <dbReference type="Proteomes" id="UP000760545"/>
    </source>
</evidence>
<dbReference type="InterPro" id="IPR027056">
    <property type="entry name" value="Gluconate_2DH_su3"/>
</dbReference>
<proteinExistence type="predicted"/>
<protein>
    <submittedName>
        <fullName evidence="1">Gluconate 2-dehydrogenase subunit 3 family protein</fullName>
    </submittedName>
</protein>
<dbReference type="Proteomes" id="UP000760545">
    <property type="component" value="Unassembled WGS sequence"/>
</dbReference>
<evidence type="ECO:0000313" key="1">
    <source>
        <dbReference type="EMBL" id="NJX15877.1"/>
    </source>
</evidence>
<keyword evidence="2" id="KW-1185">Reference proteome</keyword>
<name>A0ABX1DEP2_9FLAO</name>
<accession>A0ABX1DEP2</accession>